<dbReference type="AlphaFoldDB" id="A0A7G2CLU0"/>
<evidence type="ECO:0000256" key="2">
    <source>
        <dbReference type="ARBA" id="ARBA00006375"/>
    </source>
</evidence>
<dbReference type="EMBL" id="LR877162">
    <property type="protein sequence ID" value="CAD2220786.1"/>
    <property type="molecule type" value="Genomic_DNA"/>
</dbReference>
<comment type="subcellular location">
    <subcellularLocation>
        <location evidence="1">Membrane</location>
        <topology evidence="1">Multi-pass membrane protein</topology>
    </subcellularLocation>
</comment>
<keyword evidence="4 8" id="KW-0812">Transmembrane</keyword>
<evidence type="ECO:0000256" key="9">
    <source>
        <dbReference type="RuleBase" id="RU000488"/>
    </source>
</evidence>
<dbReference type="VEuPathDB" id="TriTrypDB:ADEAN_000830900"/>
<comment type="similarity">
    <text evidence="2 9">Belongs to the mitochondrial carrier (TC 2.A.29) family.</text>
</comment>
<accession>A0A7G2CLU0</accession>
<keyword evidence="6" id="KW-1133">Transmembrane helix</keyword>
<dbReference type="Gene3D" id="1.50.40.10">
    <property type="entry name" value="Mitochondrial carrier domain"/>
    <property type="match status" value="2"/>
</dbReference>
<dbReference type="Proteomes" id="UP000515908">
    <property type="component" value="Chromosome 18"/>
</dbReference>
<reference evidence="10 11" key="1">
    <citation type="submission" date="2020-08" db="EMBL/GenBank/DDBJ databases">
        <authorList>
            <person name="Newling K."/>
            <person name="Davey J."/>
            <person name="Forrester S."/>
        </authorList>
    </citation>
    <scope>NUCLEOTIDE SEQUENCE [LARGE SCALE GENOMIC DNA]</scope>
    <source>
        <strain evidence="11">Crithidia deanei Carvalho (ATCC PRA-265)</strain>
    </source>
</reference>
<keyword evidence="3 9" id="KW-0813">Transport</keyword>
<gene>
    <name evidence="10" type="ORF">ADEAN_000830900</name>
</gene>
<protein>
    <submittedName>
        <fullName evidence="10">Mitochondrial carrier protein, putative</fullName>
    </submittedName>
</protein>
<name>A0A7G2CLU0_9TRYP</name>
<evidence type="ECO:0000256" key="4">
    <source>
        <dbReference type="ARBA" id="ARBA00022692"/>
    </source>
</evidence>
<feature type="repeat" description="Solcar" evidence="8">
    <location>
        <begin position="106"/>
        <end position="188"/>
    </location>
</feature>
<organism evidence="10 11">
    <name type="scientific">Angomonas deanei</name>
    <dbReference type="NCBI Taxonomy" id="59799"/>
    <lineage>
        <taxon>Eukaryota</taxon>
        <taxon>Discoba</taxon>
        <taxon>Euglenozoa</taxon>
        <taxon>Kinetoplastea</taxon>
        <taxon>Metakinetoplastina</taxon>
        <taxon>Trypanosomatida</taxon>
        <taxon>Trypanosomatidae</taxon>
        <taxon>Strigomonadinae</taxon>
        <taxon>Angomonas</taxon>
    </lineage>
</organism>
<dbReference type="PROSITE" id="PS50920">
    <property type="entry name" value="SOLCAR"/>
    <property type="match status" value="3"/>
</dbReference>
<evidence type="ECO:0000256" key="8">
    <source>
        <dbReference type="PROSITE-ProRule" id="PRU00282"/>
    </source>
</evidence>
<keyword evidence="5" id="KW-0677">Repeat</keyword>
<keyword evidence="7 8" id="KW-0472">Membrane</keyword>
<sequence>MDTETAGGGVALAASLATLITKSVLHPIDTLKCRIQLFSGRPQDGSRWRGVLAAHRGKWGPRYLYSGLPVKLLLYVPYQSFYMSSYNYGRTLLEVDAYRQQQEQSAYLWRTAAAAVFAELCSSVVRVPMETLKVRIQGGASENTHEAVRQFYRHGWRANVRLMLPQTFLHDIPYSITQWLLYETLRPYTQRFILGREEQGTPQSGWQQYKSELFFTFCSGGFSGMVAAAVTVPLDTIRTQYTVLSSKHNNRPYTSGSRAPLTVRHVIGSIYRRGGLKGFYAGGGTRVVWVSMNMSMYFPLFEMLKKGFAQPRHSTTTTCDEGDLLSLQSQM</sequence>
<dbReference type="InterPro" id="IPR018108">
    <property type="entry name" value="MCP_transmembrane"/>
</dbReference>
<feature type="repeat" description="Solcar" evidence="8">
    <location>
        <begin position="211"/>
        <end position="307"/>
    </location>
</feature>
<dbReference type="PANTHER" id="PTHR45667">
    <property type="entry name" value="S-ADENOSYLMETHIONINE MITOCHONDRIAL CARRIER PROTEIN"/>
    <property type="match status" value="1"/>
</dbReference>
<dbReference type="OrthoDB" id="276989at2759"/>
<evidence type="ECO:0000256" key="3">
    <source>
        <dbReference type="ARBA" id="ARBA00022448"/>
    </source>
</evidence>
<dbReference type="SUPFAM" id="SSF103506">
    <property type="entry name" value="Mitochondrial carrier"/>
    <property type="match status" value="1"/>
</dbReference>
<evidence type="ECO:0000313" key="11">
    <source>
        <dbReference type="Proteomes" id="UP000515908"/>
    </source>
</evidence>
<evidence type="ECO:0000313" key="10">
    <source>
        <dbReference type="EMBL" id="CAD2220786.1"/>
    </source>
</evidence>
<feature type="repeat" description="Solcar" evidence="8">
    <location>
        <begin position="5"/>
        <end position="92"/>
    </location>
</feature>
<keyword evidence="11" id="KW-1185">Reference proteome</keyword>
<dbReference type="Pfam" id="PF00153">
    <property type="entry name" value="Mito_carr"/>
    <property type="match status" value="3"/>
</dbReference>
<evidence type="ECO:0000256" key="7">
    <source>
        <dbReference type="ARBA" id="ARBA00023136"/>
    </source>
</evidence>
<evidence type="ECO:0000256" key="6">
    <source>
        <dbReference type="ARBA" id="ARBA00022989"/>
    </source>
</evidence>
<dbReference type="GO" id="GO:0016020">
    <property type="term" value="C:membrane"/>
    <property type="evidence" value="ECO:0007669"/>
    <property type="project" value="UniProtKB-SubCell"/>
</dbReference>
<evidence type="ECO:0000256" key="5">
    <source>
        <dbReference type="ARBA" id="ARBA00022737"/>
    </source>
</evidence>
<evidence type="ECO:0000256" key="1">
    <source>
        <dbReference type="ARBA" id="ARBA00004141"/>
    </source>
</evidence>
<dbReference type="InterPro" id="IPR023395">
    <property type="entry name" value="MCP_dom_sf"/>
</dbReference>
<proteinExistence type="inferred from homology"/>